<evidence type="ECO:0000313" key="8">
    <source>
        <dbReference type="Proteomes" id="UP000187499"/>
    </source>
</evidence>
<evidence type="ECO:0000256" key="3">
    <source>
        <dbReference type="ARBA" id="ARBA00022597"/>
    </source>
</evidence>
<feature type="domain" description="PTS EIIA type-2" evidence="6">
    <location>
        <begin position="4"/>
        <end position="148"/>
    </location>
</feature>
<dbReference type="Gene3D" id="3.40.930.10">
    <property type="entry name" value="Mannitol-specific EII, Chain A"/>
    <property type="match status" value="1"/>
</dbReference>
<keyword evidence="4" id="KW-0808">Transferase</keyword>
<dbReference type="KEGG" id="lalw:BTM29_02070"/>
<keyword evidence="1" id="KW-0813">Transport</keyword>
<evidence type="ECO:0000313" key="7">
    <source>
        <dbReference type="EMBL" id="APX71414.1"/>
    </source>
</evidence>
<keyword evidence="8" id="KW-1185">Reference proteome</keyword>
<dbReference type="AlphaFoldDB" id="A0A1P8Q0L6"/>
<dbReference type="NCBIfam" id="TIGR00848">
    <property type="entry name" value="fruA"/>
    <property type="match status" value="1"/>
</dbReference>
<dbReference type="InterPro" id="IPR004715">
    <property type="entry name" value="PTS_IIA_fruc"/>
</dbReference>
<sequence length="148" mass="16948">METSIFNQEHIFYDHESKTQDEAFLNVAKFIENCGYVNSYEVFYQGLKAREIEATTGFKNGIAIPHSNDESVLEPGLFLVKFDNKIDWEALDGEPIQVGFFLTIPKDGAKEHLKLLSKIARKLMDDEFRENVLKNNDSKILTETIEGI</sequence>
<dbReference type="PANTHER" id="PTHR47738">
    <property type="entry name" value="PTS SYSTEM FRUCTOSE-LIKE EIIA COMPONENT-RELATED"/>
    <property type="match status" value="1"/>
</dbReference>
<dbReference type="RefSeq" id="WP_076613918.1">
    <property type="nucleotide sequence ID" value="NZ_CP019323.1"/>
</dbReference>
<dbReference type="Pfam" id="PF00359">
    <property type="entry name" value="PTS_EIIA_2"/>
    <property type="match status" value="1"/>
</dbReference>
<dbReference type="GO" id="GO:0009401">
    <property type="term" value="P:phosphoenolpyruvate-dependent sugar phosphotransferase system"/>
    <property type="evidence" value="ECO:0007669"/>
    <property type="project" value="UniProtKB-KW"/>
</dbReference>
<dbReference type="InterPro" id="IPR051541">
    <property type="entry name" value="PTS_SugarTrans_NitroReg"/>
</dbReference>
<dbReference type="PROSITE" id="PS51094">
    <property type="entry name" value="PTS_EIIA_TYPE_2"/>
    <property type="match status" value="1"/>
</dbReference>
<evidence type="ECO:0000259" key="6">
    <source>
        <dbReference type="PROSITE" id="PS51094"/>
    </source>
</evidence>
<dbReference type="InterPro" id="IPR016152">
    <property type="entry name" value="PTrfase/Anion_transptr"/>
</dbReference>
<dbReference type="GO" id="GO:0016020">
    <property type="term" value="C:membrane"/>
    <property type="evidence" value="ECO:0007669"/>
    <property type="project" value="InterPro"/>
</dbReference>
<dbReference type="Proteomes" id="UP000187499">
    <property type="component" value="Chromosome"/>
</dbReference>
<name>A0A1P8Q0L6_9LACO</name>
<dbReference type="OrthoDB" id="95460at2"/>
<accession>A0A1P8Q0L6</accession>
<dbReference type="GO" id="GO:0008982">
    <property type="term" value="F:protein-N(PI)-phosphohistidine-sugar phosphotransferase activity"/>
    <property type="evidence" value="ECO:0007669"/>
    <property type="project" value="InterPro"/>
</dbReference>
<keyword evidence="5" id="KW-0598">Phosphotransferase system</keyword>
<dbReference type="SUPFAM" id="SSF55804">
    <property type="entry name" value="Phoshotransferase/anion transport protein"/>
    <property type="match status" value="1"/>
</dbReference>
<evidence type="ECO:0000256" key="4">
    <source>
        <dbReference type="ARBA" id="ARBA00022679"/>
    </source>
</evidence>
<keyword evidence="3" id="KW-0762">Sugar transport</keyword>
<gene>
    <name evidence="7" type="ORF">BTM29_02070</name>
</gene>
<dbReference type="InterPro" id="IPR002178">
    <property type="entry name" value="PTS_EIIA_type-2_dom"/>
</dbReference>
<evidence type="ECO:0000256" key="1">
    <source>
        <dbReference type="ARBA" id="ARBA00022448"/>
    </source>
</evidence>
<dbReference type="STRING" id="1847728.BTM29_02070"/>
<protein>
    <submittedName>
        <fullName evidence="7">PTS cellobiose transporter subunit IIA</fullName>
    </submittedName>
</protein>
<evidence type="ECO:0000256" key="2">
    <source>
        <dbReference type="ARBA" id="ARBA00022553"/>
    </source>
</evidence>
<evidence type="ECO:0000256" key="5">
    <source>
        <dbReference type="ARBA" id="ARBA00022683"/>
    </source>
</evidence>
<reference evidence="8" key="1">
    <citation type="submission" date="2016-12" db="EMBL/GenBank/DDBJ databases">
        <authorList>
            <person name="Jung M.Y."/>
            <person name="Lee S.H."/>
        </authorList>
    </citation>
    <scope>NUCLEOTIDE SEQUENCE [LARGE SCALE GENOMIC DNA]</scope>
    <source>
        <strain evidence="8">WiKim39</strain>
    </source>
</reference>
<organism evidence="7 8">
    <name type="scientific">Companilactobacillus allii</name>
    <dbReference type="NCBI Taxonomy" id="1847728"/>
    <lineage>
        <taxon>Bacteria</taxon>
        <taxon>Bacillati</taxon>
        <taxon>Bacillota</taxon>
        <taxon>Bacilli</taxon>
        <taxon>Lactobacillales</taxon>
        <taxon>Lactobacillaceae</taxon>
        <taxon>Companilactobacillus</taxon>
    </lineage>
</organism>
<keyword evidence="2" id="KW-0597">Phosphoprotein</keyword>
<proteinExistence type="predicted"/>
<dbReference type="EMBL" id="CP019323">
    <property type="protein sequence ID" value="APX71414.1"/>
    <property type="molecule type" value="Genomic_DNA"/>
</dbReference>
<dbReference type="CDD" id="cd00211">
    <property type="entry name" value="PTS_IIA_fru"/>
    <property type="match status" value="1"/>
</dbReference>